<keyword evidence="6" id="KW-0282">Flagellum</keyword>
<evidence type="ECO:0000313" key="6">
    <source>
        <dbReference type="EMBL" id="SKC56133.1"/>
    </source>
</evidence>
<dbReference type="GO" id="GO:0009425">
    <property type="term" value="C:bacterial-type flagellum basal body"/>
    <property type="evidence" value="ECO:0007669"/>
    <property type="project" value="UniProtKB-SubCell"/>
</dbReference>
<feature type="domain" description="Flagellar basal body rod protein N-terminal" evidence="3">
    <location>
        <begin position="5"/>
        <end position="35"/>
    </location>
</feature>
<dbReference type="InterPro" id="IPR037925">
    <property type="entry name" value="FlgE/F/G-like"/>
</dbReference>
<dbReference type="RefSeq" id="WP_079490456.1">
    <property type="nucleotide sequence ID" value="NZ_FUZT01000003.1"/>
</dbReference>
<sequence>MFRGLYMGSSSLITNNRKIDVVSNNIANVNTTGFKKDLVLLESFEDALISKMDGNIIPENLTKFHEVEVNDKNGYFEVKSDTGYMRVKTPTGISYHDKARFTVGEDGFLRTFYKDREGRINSDYGYEILGNSGSIYVGEGELNIDENGRVFVDGEMVDSLITFTHPSVIGTMNSGVKLERIETNFQQGQLIQTENPLDFAIKGSGFFTVETDEGIRYTRDGSFKLNSDKELVTSEGHRVQGMYGNIILDGEEISLTPAGEIMMDGEIIDKLDIVSIENLRDLRKTERGLYKIEENIELEEEIFEGQVFQGRLEKSNVNPIKEMIEMMTLYRGYESSQRVIKTYDETIGKVVNEVGKV</sequence>
<dbReference type="STRING" id="36842.SAMN02194393_01437"/>
<dbReference type="EMBL" id="FUZT01000003">
    <property type="protein sequence ID" value="SKC56133.1"/>
    <property type="molecule type" value="Genomic_DNA"/>
</dbReference>
<dbReference type="NCBIfam" id="TIGR03506">
    <property type="entry name" value="FlgEFG_subfam"/>
    <property type="match status" value="1"/>
</dbReference>
<feature type="domain" description="Flagellar basal-body/hook protein C-terminal" evidence="4">
    <location>
        <begin position="309"/>
        <end position="352"/>
    </location>
</feature>
<gene>
    <name evidence="6" type="ORF">SAMN02194393_01437</name>
</gene>
<dbReference type="Pfam" id="PF00460">
    <property type="entry name" value="Flg_bb_rod"/>
    <property type="match status" value="1"/>
</dbReference>
<dbReference type="InterPro" id="IPR010930">
    <property type="entry name" value="Flg_bb/hook_C_dom"/>
</dbReference>
<dbReference type="InterPro" id="IPR020013">
    <property type="entry name" value="Flagellar_FlgE/F/G"/>
</dbReference>
<evidence type="ECO:0000256" key="2">
    <source>
        <dbReference type="RuleBase" id="RU362116"/>
    </source>
</evidence>
<dbReference type="InterPro" id="IPR053967">
    <property type="entry name" value="LlgE_F_G-like_D1"/>
</dbReference>
<dbReference type="Pfam" id="PF22692">
    <property type="entry name" value="LlgE_F_G_D1"/>
    <property type="match status" value="1"/>
</dbReference>
<dbReference type="PANTHER" id="PTHR30435:SF19">
    <property type="entry name" value="FLAGELLAR BASAL-BODY ROD PROTEIN FLGG"/>
    <property type="match status" value="1"/>
</dbReference>
<dbReference type="InterPro" id="IPR001444">
    <property type="entry name" value="Flag_bb_rod_N"/>
</dbReference>
<comment type="subcellular location">
    <subcellularLocation>
        <location evidence="2">Bacterial flagellum basal body</location>
    </subcellularLocation>
</comment>
<organism evidence="6 7">
    <name type="scientific">Maledivibacter halophilus</name>
    <dbReference type="NCBI Taxonomy" id="36842"/>
    <lineage>
        <taxon>Bacteria</taxon>
        <taxon>Bacillati</taxon>
        <taxon>Bacillota</taxon>
        <taxon>Clostridia</taxon>
        <taxon>Peptostreptococcales</taxon>
        <taxon>Caminicellaceae</taxon>
        <taxon>Maledivibacter</taxon>
    </lineage>
</organism>
<evidence type="ECO:0000256" key="1">
    <source>
        <dbReference type="ARBA" id="ARBA00009677"/>
    </source>
</evidence>
<keyword evidence="7" id="KW-1185">Reference proteome</keyword>
<keyword evidence="2" id="KW-0975">Bacterial flagellum</keyword>
<dbReference type="Pfam" id="PF06429">
    <property type="entry name" value="Flg_bbr_C"/>
    <property type="match status" value="1"/>
</dbReference>
<keyword evidence="6" id="KW-0966">Cell projection</keyword>
<dbReference type="GO" id="GO:0071978">
    <property type="term" value="P:bacterial-type flagellum-dependent swarming motility"/>
    <property type="evidence" value="ECO:0007669"/>
    <property type="project" value="TreeGrafter"/>
</dbReference>
<keyword evidence="6" id="KW-0969">Cilium</keyword>
<evidence type="ECO:0000259" key="3">
    <source>
        <dbReference type="Pfam" id="PF00460"/>
    </source>
</evidence>
<evidence type="ECO:0000313" key="7">
    <source>
        <dbReference type="Proteomes" id="UP000190285"/>
    </source>
</evidence>
<proteinExistence type="inferred from homology"/>
<reference evidence="6 7" key="1">
    <citation type="submission" date="2017-02" db="EMBL/GenBank/DDBJ databases">
        <authorList>
            <person name="Peterson S.W."/>
        </authorList>
    </citation>
    <scope>NUCLEOTIDE SEQUENCE [LARGE SCALE GENOMIC DNA]</scope>
    <source>
        <strain evidence="6 7">M1</strain>
    </source>
</reference>
<dbReference type="AlphaFoldDB" id="A0A1T5JXM6"/>
<feature type="domain" description="Flagellar hook protein FlgE/F/G-like D1" evidence="5">
    <location>
        <begin position="200"/>
        <end position="261"/>
    </location>
</feature>
<name>A0A1T5JXM6_9FIRM</name>
<dbReference type="Proteomes" id="UP000190285">
    <property type="component" value="Unassembled WGS sequence"/>
</dbReference>
<dbReference type="PANTHER" id="PTHR30435">
    <property type="entry name" value="FLAGELLAR PROTEIN"/>
    <property type="match status" value="1"/>
</dbReference>
<dbReference type="SUPFAM" id="SSF117143">
    <property type="entry name" value="Flagellar hook protein flgE"/>
    <property type="match status" value="1"/>
</dbReference>
<protein>
    <submittedName>
        <fullName evidence="6">Flagellar basal-body rod protein FlgG</fullName>
    </submittedName>
</protein>
<dbReference type="OrthoDB" id="9800375at2"/>
<comment type="similarity">
    <text evidence="1 2">Belongs to the flagella basal body rod proteins family.</text>
</comment>
<accession>A0A1T5JXM6</accession>
<evidence type="ECO:0000259" key="5">
    <source>
        <dbReference type="Pfam" id="PF22692"/>
    </source>
</evidence>
<evidence type="ECO:0000259" key="4">
    <source>
        <dbReference type="Pfam" id="PF06429"/>
    </source>
</evidence>